<dbReference type="STRING" id="69395.AQ619_17165"/>
<dbReference type="GO" id="GO:0016757">
    <property type="term" value="F:glycosyltransferase activity"/>
    <property type="evidence" value="ECO:0007669"/>
    <property type="project" value="TreeGrafter"/>
</dbReference>
<feature type="domain" description="Glycosyl transferase family 4" evidence="2">
    <location>
        <begin position="27"/>
        <end position="194"/>
    </location>
</feature>
<sequence length="410" mass="45046">MAASRILFVHQNFPGQFPHIADAVLKRGHKVAAIGGSGIKGRPGVDVRRWTLSRGSTPGLFDAATRAEADLMRGHAAAEAALKLKADGFTPDLIIGHPGWGETLQLREVFPQARQMLFGEFFYRSQGADVNFDPEFERSTPISDFRIHAKNMGLALAYCEADMIVCPTAFQASLLPRGLQERVRIVHEGVDLDRARRIPDARFKLPDGRVLDGTKPVITFINRHFERLRGFHTFMRALPSVLERNSEVEVLLIGKDSPQVYGGALPDGQTWKAKMLAEVGDRLDLSRVHFTGAVEHGEMVKALSISAAHVYFTYPFVLSWSLVEAMACECLIVGSDTAPLHDAITPGVNGLLRDFFDPAGLADTLVEICQDPAAYAPLRAAARVTALERFDRATVGVPAWLDLIDEVLAR</sequence>
<dbReference type="Pfam" id="PF13692">
    <property type="entry name" value="Glyco_trans_1_4"/>
    <property type="match status" value="1"/>
</dbReference>
<dbReference type="SUPFAM" id="SSF53756">
    <property type="entry name" value="UDP-Glycosyltransferase/glycogen phosphorylase"/>
    <property type="match status" value="1"/>
</dbReference>
<evidence type="ECO:0000313" key="3">
    <source>
        <dbReference type="EMBL" id="ALL14954.1"/>
    </source>
</evidence>
<keyword evidence="1 3" id="KW-0808">Transferase</keyword>
<name>A0A0N7JI18_9CAUL</name>
<dbReference type="GO" id="GO:0009103">
    <property type="term" value="P:lipopolysaccharide biosynthetic process"/>
    <property type="evidence" value="ECO:0007669"/>
    <property type="project" value="TreeGrafter"/>
</dbReference>
<dbReference type="PANTHER" id="PTHR46401:SF2">
    <property type="entry name" value="GLYCOSYLTRANSFERASE WBBK-RELATED"/>
    <property type="match status" value="1"/>
</dbReference>
<evidence type="ECO:0000256" key="1">
    <source>
        <dbReference type="ARBA" id="ARBA00022679"/>
    </source>
</evidence>
<dbReference type="Proteomes" id="UP000056905">
    <property type="component" value="Chromosome"/>
</dbReference>
<keyword evidence="4" id="KW-1185">Reference proteome</keyword>
<protein>
    <submittedName>
        <fullName evidence="3">Group 1 glycosyl transferase</fullName>
    </submittedName>
</protein>
<dbReference type="Gene3D" id="3.40.50.2000">
    <property type="entry name" value="Glycogen Phosphorylase B"/>
    <property type="match status" value="2"/>
</dbReference>
<organism evidence="3 4">
    <name type="scientific">Caulobacter henricii</name>
    <dbReference type="NCBI Taxonomy" id="69395"/>
    <lineage>
        <taxon>Bacteria</taxon>
        <taxon>Pseudomonadati</taxon>
        <taxon>Pseudomonadota</taxon>
        <taxon>Alphaproteobacteria</taxon>
        <taxon>Caulobacterales</taxon>
        <taxon>Caulobacteraceae</taxon>
        <taxon>Caulobacter</taxon>
    </lineage>
</organism>
<dbReference type="InterPro" id="IPR022623">
    <property type="entry name" value="Glyco_trans_4"/>
</dbReference>
<dbReference type="Pfam" id="PF12000">
    <property type="entry name" value="Glyco_trans_4_3"/>
    <property type="match status" value="1"/>
</dbReference>
<gene>
    <name evidence="3" type="ORF">AQ619_17165</name>
</gene>
<dbReference type="OrthoDB" id="9793726at2"/>
<accession>A0A0N7JI18</accession>
<proteinExistence type="predicted"/>
<evidence type="ECO:0000259" key="2">
    <source>
        <dbReference type="Pfam" id="PF12000"/>
    </source>
</evidence>
<dbReference type="KEGG" id="chq:AQ619_17165"/>
<dbReference type="PANTHER" id="PTHR46401">
    <property type="entry name" value="GLYCOSYLTRANSFERASE WBBK-RELATED"/>
    <property type="match status" value="1"/>
</dbReference>
<dbReference type="AlphaFoldDB" id="A0A0N7JI18"/>
<dbReference type="EMBL" id="CP013002">
    <property type="protein sequence ID" value="ALL14954.1"/>
    <property type="molecule type" value="Genomic_DNA"/>
</dbReference>
<evidence type="ECO:0000313" key="4">
    <source>
        <dbReference type="Proteomes" id="UP000056905"/>
    </source>
</evidence>
<reference evidence="3 4" key="1">
    <citation type="submission" date="2015-10" db="EMBL/GenBank/DDBJ databases">
        <title>Conservation of the essential genome among Caulobacter and Brevundimonas species.</title>
        <authorList>
            <person name="Scott D."/>
            <person name="Ely B."/>
        </authorList>
    </citation>
    <scope>NUCLEOTIDE SEQUENCE [LARGE SCALE GENOMIC DNA]</scope>
    <source>
        <strain evidence="3 4">CB4</strain>
    </source>
</reference>